<dbReference type="GO" id="GO:0005829">
    <property type="term" value="C:cytosol"/>
    <property type="evidence" value="ECO:0007669"/>
    <property type="project" value="TreeGrafter"/>
</dbReference>
<evidence type="ECO:0000313" key="1">
    <source>
        <dbReference type="EMBL" id="SVA36234.1"/>
    </source>
</evidence>
<dbReference type="Gene3D" id="3.20.20.140">
    <property type="entry name" value="Metal-dependent hydrolases"/>
    <property type="match status" value="1"/>
</dbReference>
<reference evidence="1" key="1">
    <citation type="submission" date="2018-05" db="EMBL/GenBank/DDBJ databases">
        <authorList>
            <person name="Lanie J.A."/>
            <person name="Ng W.-L."/>
            <person name="Kazmierczak K.M."/>
            <person name="Andrzejewski T.M."/>
            <person name="Davidsen T.M."/>
            <person name="Wayne K.J."/>
            <person name="Tettelin H."/>
            <person name="Glass J.I."/>
            <person name="Rusch D."/>
            <person name="Podicherti R."/>
            <person name="Tsui H.-C.T."/>
            <person name="Winkler M.E."/>
        </authorList>
    </citation>
    <scope>NUCLEOTIDE SEQUENCE</scope>
</reference>
<dbReference type="AlphaFoldDB" id="A0A381V7S6"/>
<dbReference type="InterPro" id="IPR011059">
    <property type="entry name" value="Metal-dep_hydrolase_composite"/>
</dbReference>
<gene>
    <name evidence="1" type="ORF">METZ01_LOCUS89088</name>
</gene>
<dbReference type="EMBL" id="UINC01008043">
    <property type="protein sequence ID" value="SVA36234.1"/>
    <property type="molecule type" value="Genomic_DNA"/>
</dbReference>
<feature type="non-terminal residue" evidence="1">
    <location>
        <position position="74"/>
    </location>
</feature>
<dbReference type="PANTHER" id="PTHR11647">
    <property type="entry name" value="HYDRANTOINASE/DIHYDROPYRIMIDINASE FAMILY MEMBER"/>
    <property type="match status" value="1"/>
</dbReference>
<dbReference type="InterPro" id="IPR050378">
    <property type="entry name" value="Metallo-dep_Hydrolases_sf"/>
</dbReference>
<dbReference type="SUPFAM" id="SSF51338">
    <property type="entry name" value="Composite domain of metallo-dependent hydrolases"/>
    <property type="match status" value="1"/>
</dbReference>
<sequence>MSNKLIIKNGRIITAIDDYTADIVIENERIQCIGENLESGSDYEVIDATGMLIFPGGIDCHTHLENTFGDSTTA</sequence>
<protein>
    <recommendedName>
        <fullName evidence="2">Amidohydrolase-related domain-containing protein</fullName>
    </recommendedName>
</protein>
<proteinExistence type="predicted"/>
<dbReference type="PANTHER" id="PTHR11647:SF1">
    <property type="entry name" value="COLLAPSIN RESPONSE MEDIATOR PROTEIN"/>
    <property type="match status" value="1"/>
</dbReference>
<evidence type="ECO:0008006" key="2">
    <source>
        <dbReference type="Google" id="ProtNLM"/>
    </source>
</evidence>
<accession>A0A381V7S6</accession>
<name>A0A381V7S6_9ZZZZ</name>
<dbReference type="GO" id="GO:0016812">
    <property type="term" value="F:hydrolase activity, acting on carbon-nitrogen (but not peptide) bonds, in cyclic amides"/>
    <property type="evidence" value="ECO:0007669"/>
    <property type="project" value="TreeGrafter"/>
</dbReference>
<dbReference type="Gene3D" id="2.30.40.10">
    <property type="entry name" value="Urease, subunit C, domain 1"/>
    <property type="match status" value="1"/>
</dbReference>
<organism evidence="1">
    <name type="scientific">marine metagenome</name>
    <dbReference type="NCBI Taxonomy" id="408172"/>
    <lineage>
        <taxon>unclassified sequences</taxon>
        <taxon>metagenomes</taxon>
        <taxon>ecological metagenomes</taxon>
    </lineage>
</organism>